<protein>
    <submittedName>
        <fullName evidence="2">Uncharacterized protein</fullName>
    </submittedName>
</protein>
<accession>A0AAV5TYU6</accession>
<keyword evidence="3" id="KW-1185">Reference proteome</keyword>
<dbReference type="AlphaFoldDB" id="A0AAV5TYU6"/>
<evidence type="ECO:0000313" key="3">
    <source>
        <dbReference type="Proteomes" id="UP001432027"/>
    </source>
</evidence>
<comment type="caution">
    <text evidence="2">The sequence shown here is derived from an EMBL/GenBank/DDBJ whole genome shotgun (WGS) entry which is preliminary data.</text>
</comment>
<feature type="non-terminal residue" evidence="2">
    <location>
        <position position="80"/>
    </location>
</feature>
<feature type="region of interest" description="Disordered" evidence="1">
    <location>
        <begin position="61"/>
        <end position="80"/>
    </location>
</feature>
<gene>
    <name evidence="2" type="ORF">PENTCL1PPCAC_21821</name>
</gene>
<evidence type="ECO:0000256" key="1">
    <source>
        <dbReference type="SAM" id="MobiDB-lite"/>
    </source>
</evidence>
<reference evidence="2" key="1">
    <citation type="submission" date="2023-10" db="EMBL/GenBank/DDBJ databases">
        <title>Genome assembly of Pristionchus species.</title>
        <authorList>
            <person name="Yoshida K."/>
            <person name="Sommer R.J."/>
        </authorList>
    </citation>
    <scope>NUCLEOTIDE SEQUENCE</scope>
    <source>
        <strain evidence="2">RS0144</strain>
    </source>
</reference>
<sequence length="80" mass="9274">MPYPKMDYQIVKYDAAYAEYQRGLNNGFDQSYDDGEFVRLAMEGVSEEEKEGVRRVMNIQSGIAEEGARSRNPRKREMDS</sequence>
<dbReference type="EMBL" id="BTSX01000005">
    <property type="protein sequence ID" value="GMS99646.1"/>
    <property type="molecule type" value="Genomic_DNA"/>
</dbReference>
<organism evidence="2 3">
    <name type="scientific">Pristionchus entomophagus</name>
    <dbReference type="NCBI Taxonomy" id="358040"/>
    <lineage>
        <taxon>Eukaryota</taxon>
        <taxon>Metazoa</taxon>
        <taxon>Ecdysozoa</taxon>
        <taxon>Nematoda</taxon>
        <taxon>Chromadorea</taxon>
        <taxon>Rhabditida</taxon>
        <taxon>Rhabditina</taxon>
        <taxon>Diplogasteromorpha</taxon>
        <taxon>Diplogasteroidea</taxon>
        <taxon>Neodiplogasteridae</taxon>
        <taxon>Pristionchus</taxon>
    </lineage>
</organism>
<name>A0AAV5TYU6_9BILA</name>
<evidence type="ECO:0000313" key="2">
    <source>
        <dbReference type="EMBL" id="GMS99646.1"/>
    </source>
</evidence>
<dbReference type="Proteomes" id="UP001432027">
    <property type="component" value="Unassembled WGS sequence"/>
</dbReference>
<proteinExistence type="predicted"/>